<keyword evidence="2" id="KW-0472">Membrane</keyword>
<gene>
    <name evidence="4" type="ORF">KIN34_06625</name>
</gene>
<dbReference type="PANTHER" id="PTHR30336">
    <property type="entry name" value="INNER MEMBRANE PROTEIN, PROBABLE PERMEASE"/>
    <property type="match status" value="1"/>
</dbReference>
<keyword evidence="2" id="KW-0812">Transmembrane</keyword>
<dbReference type="EMBL" id="JAHBOH010000001">
    <property type="protein sequence ID" value="MBT0993958.1"/>
    <property type="molecule type" value="Genomic_DNA"/>
</dbReference>
<accession>A0ABS5TXT9</accession>
<organism evidence="4 5">
    <name type="scientific">Cellulomonas fulva</name>
    <dbReference type="NCBI Taxonomy" id="2835530"/>
    <lineage>
        <taxon>Bacteria</taxon>
        <taxon>Bacillati</taxon>
        <taxon>Actinomycetota</taxon>
        <taxon>Actinomycetes</taxon>
        <taxon>Micrococcales</taxon>
        <taxon>Cellulomonadaceae</taxon>
        <taxon>Cellulomonas</taxon>
    </lineage>
</organism>
<dbReference type="InterPro" id="IPR003848">
    <property type="entry name" value="DUF218"/>
</dbReference>
<evidence type="ECO:0000256" key="1">
    <source>
        <dbReference type="SAM" id="MobiDB-lite"/>
    </source>
</evidence>
<feature type="domain" description="DUF218" evidence="3">
    <location>
        <begin position="133"/>
        <end position="254"/>
    </location>
</feature>
<evidence type="ECO:0000313" key="4">
    <source>
        <dbReference type="EMBL" id="MBT0993958.1"/>
    </source>
</evidence>
<evidence type="ECO:0000256" key="2">
    <source>
        <dbReference type="SAM" id="Phobius"/>
    </source>
</evidence>
<evidence type="ECO:0000313" key="5">
    <source>
        <dbReference type="Proteomes" id="UP000722125"/>
    </source>
</evidence>
<dbReference type="Proteomes" id="UP000722125">
    <property type="component" value="Unassembled WGS sequence"/>
</dbReference>
<name>A0ABS5TXT9_9CELL</name>
<evidence type="ECO:0000259" key="3">
    <source>
        <dbReference type="Pfam" id="PF02698"/>
    </source>
</evidence>
<dbReference type="CDD" id="cd06259">
    <property type="entry name" value="YdcF-like"/>
    <property type="match status" value="1"/>
</dbReference>
<dbReference type="InterPro" id="IPR051599">
    <property type="entry name" value="Cell_Envelope_Assoc"/>
</dbReference>
<keyword evidence="2" id="KW-1133">Transmembrane helix</keyword>
<dbReference type="PANTHER" id="PTHR30336:SF6">
    <property type="entry name" value="INTEGRAL MEMBRANE PROTEIN"/>
    <property type="match status" value="1"/>
</dbReference>
<comment type="caution">
    <text evidence="4">The sequence shown here is derived from an EMBL/GenBank/DDBJ whole genome shotgun (WGS) entry which is preliminary data.</text>
</comment>
<proteinExistence type="predicted"/>
<keyword evidence="5" id="KW-1185">Reference proteome</keyword>
<reference evidence="4 5" key="1">
    <citation type="submission" date="2021-05" db="EMBL/GenBank/DDBJ databases">
        <title>Description of Cellulomonas sp. DKR-3 sp. nov.</title>
        <authorList>
            <person name="Dahal R.H."/>
            <person name="Chaudhary D.K."/>
        </authorList>
    </citation>
    <scope>NUCLEOTIDE SEQUENCE [LARGE SCALE GENOMIC DNA]</scope>
    <source>
        <strain evidence="4 5">DKR-3</strain>
    </source>
</reference>
<feature type="transmembrane region" description="Helical" evidence="2">
    <location>
        <begin position="95"/>
        <end position="114"/>
    </location>
</feature>
<sequence length="305" mass="32542">MRGSCPHPTRPAPRARTSRAERGRSTSAFGPHRPRSRVGTRWGGDRVGWGRVGGGWGLGGHYAGVVRADVGDGVDVALDRPADPTPQGRGRRWRWGLGIAAALVVLLLVPFAWVQAVGQAHLRTLETVEETPVALVLGAGLRPDGSPSTYLRRRLDAARVLYDAGTVQAVLVSGDSGSVGHDEPTAMRDYLVENGVPTQDVVLDYAGFDTHDSCVRAHDVFGVDRAVVLTQDYHVRRAVFSCVAAGIDTQGVGVSSASVRPRQAVEWRLRELPASSKAWWDGLTHADPAYGGPGETGVRDALLAP</sequence>
<feature type="region of interest" description="Disordered" evidence="1">
    <location>
        <begin position="1"/>
        <end position="42"/>
    </location>
</feature>
<protein>
    <submittedName>
        <fullName evidence="4">YdcF family protein</fullName>
    </submittedName>
</protein>
<dbReference type="Pfam" id="PF02698">
    <property type="entry name" value="DUF218"/>
    <property type="match status" value="1"/>
</dbReference>